<dbReference type="AlphaFoldDB" id="A0A6L9Y0C7"/>
<dbReference type="SUPFAM" id="SSF46894">
    <property type="entry name" value="C-terminal effector domain of the bipartite response regulators"/>
    <property type="match status" value="1"/>
</dbReference>
<dbReference type="GO" id="GO:0004016">
    <property type="term" value="F:adenylate cyclase activity"/>
    <property type="evidence" value="ECO:0007669"/>
    <property type="project" value="TreeGrafter"/>
</dbReference>
<dbReference type="GO" id="GO:0006355">
    <property type="term" value="P:regulation of DNA-templated transcription"/>
    <property type="evidence" value="ECO:0007669"/>
    <property type="project" value="InterPro"/>
</dbReference>
<dbReference type="InterPro" id="IPR011990">
    <property type="entry name" value="TPR-like_helical_dom_sf"/>
</dbReference>
<dbReference type="GO" id="GO:0003677">
    <property type="term" value="F:DNA binding"/>
    <property type="evidence" value="ECO:0007669"/>
    <property type="project" value="InterPro"/>
</dbReference>
<accession>A0A6L9Y0C7</accession>
<dbReference type="InterPro" id="IPR036388">
    <property type="entry name" value="WH-like_DNA-bd_sf"/>
</dbReference>
<dbReference type="Pfam" id="PF00196">
    <property type="entry name" value="GerE"/>
    <property type="match status" value="1"/>
</dbReference>
<dbReference type="EMBL" id="JAAGWY010000003">
    <property type="protein sequence ID" value="NEN07093.1"/>
    <property type="molecule type" value="Genomic_DNA"/>
</dbReference>
<evidence type="ECO:0000259" key="3">
    <source>
        <dbReference type="PROSITE" id="PS50043"/>
    </source>
</evidence>
<dbReference type="PROSITE" id="PS50043">
    <property type="entry name" value="HTH_LUXR_2"/>
    <property type="match status" value="1"/>
</dbReference>
<dbReference type="PROSITE" id="PS00622">
    <property type="entry name" value="HTH_LUXR_1"/>
    <property type="match status" value="1"/>
</dbReference>
<dbReference type="Pfam" id="PF13191">
    <property type="entry name" value="AAA_16"/>
    <property type="match status" value="1"/>
</dbReference>
<evidence type="ECO:0000313" key="5">
    <source>
        <dbReference type="Proteomes" id="UP000474967"/>
    </source>
</evidence>
<keyword evidence="1" id="KW-0547">Nucleotide-binding</keyword>
<dbReference type="GO" id="GO:0005737">
    <property type="term" value="C:cytoplasm"/>
    <property type="evidence" value="ECO:0007669"/>
    <property type="project" value="TreeGrafter"/>
</dbReference>
<keyword evidence="2" id="KW-0067">ATP-binding</keyword>
<proteinExistence type="predicted"/>
<dbReference type="InterPro" id="IPR016032">
    <property type="entry name" value="Sig_transdc_resp-reg_C-effctor"/>
</dbReference>
<evidence type="ECO:0000313" key="4">
    <source>
        <dbReference type="EMBL" id="NEN07093.1"/>
    </source>
</evidence>
<keyword evidence="5" id="KW-1185">Reference proteome</keyword>
<dbReference type="PRINTS" id="PR00038">
    <property type="entry name" value="HTHLUXR"/>
</dbReference>
<dbReference type="Gene3D" id="1.10.10.10">
    <property type="entry name" value="Winged helix-like DNA-binding domain superfamily/Winged helix DNA-binding domain"/>
    <property type="match status" value="1"/>
</dbReference>
<gene>
    <name evidence="4" type="ORF">G3T36_14615</name>
</gene>
<dbReference type="SUPFAM" id="SSF48452">
    <property type="entry name" value="TPR-like"/>
    <property type="match status" value="1"/>
</dbReference>
<dbReference type="RefSeq" id="WP_163290547.1">
    <property type="nucleotide sequence ID" value="NZ_JAAGWY010000003.1"/>
</dbReference>
<dbReference type="GO" id="GO:0005524">
    <property type="term" value="F:ATP binding"/>
    <property type="evidence" value="ECO:0007669"/>
    <property type="project" value="UniProtKB-KW"/>
</dbReference>
<dbReference type="SUPFAM" id="SSF52540">
    <property type="entry name" value="P-loop containing nucleoside triphosphate hydrolases"/>
    <property type="match status" value="1"/>
</dbReference>
<feature type="domain" description="HTH luxR-type" evidence="3">
    <location>
        <begin position="887"/>
        <end position="952"/>
    </location>
</feature>
<dbReference type="Proteomes" id="UP000474967">
    <property type="component" value="Unassembled WGS sequence"/>
</dbReference>
<evidence type="ECO:0000256" key="2">
    <source>
        <dbReference type="ARBA" id="ARBA00022840"/>
    </source>
</evidence>
<dbReference type="InterPro" id="IPR000792">
    <property type="entry name" value="Tscrpt_reg_LuxR_C"/>
</dbReference>
<dbReference type="Gene3D" id="1.25.40.10">
    <property type="entry name" value="Tetratricopeptide repeat domain"/>
    <property type="match status" value="1"/>
</dbReference>
<dbReference type="InterPro" id="IPR027417">
    <property type="entry name" value="P-loop_NTPase"/>
</dbReference>
<protein>
    <submittedName>
        <fullName evidence="4">AAA family ATPase</fullName>
    </submittedName>
</protein>
<dbReference type="PANTHER" id="PTHR16305:SF35">
    <property type="entry name" value="TRANSCRIPTIONAL ACTIVATOR DOMAIN"/>
    <property type="match status" value="1"/>
</dbReference>
<dbReference type="InterPro" id="IPR041664">
    <property type="entry name" value="AAA_16"/>
</dbReference>
<reference evidence="4 5" key="1">
    <citation type="journal article" date="2014" name="J. Microbiol.">
        <title>Diaminobutyricibacter tongyongensis gen. nov., sp. nov. and Homoserinibacter gongjuensis gen. nov., sp. nov. belong to the family Microbacteriaceae.</title>
        <authorList>
            <person name="Kim S.J."/>
            <person name="Ahn J.H."/>
            <person name="Weon H.Y."/>
            <person name="Hamada M."/>
            <person name="Suzuki K."/>
            <person name="Kwon S.W."/>
        </authorList>
    </citation>
    <scope>NUCLEOTIDE SEQUENCE [LARGE SCALE GENOMIC DNA]</scope>
    <source>
        <strain evidence="4 5">NBRC 108724</strain>
    </source>
</reference>
<sequence length="956" mass="103401">MPTEEVSAAEQIRISPVPVGRDDLLALAERRWTAAAAGDGHLLLLAGEAGIGKSRLLDDIASRTGGVRTRLGAAAFRRGSEIVGGVLLELAADLRRAHQADVADRLRGVIFAGAEGGDSARRRRVLVTDLADILVEFLETSGPTLLSLEDLHWADELSLDVFERLAVPLRQTRTLVLATYRTEELFPGTPLRQWRDRLVGQRLAEEAHVRRLDRAQTGELAEAITGTVLSSVYLDQLYARSDGIPLHVEELIAAGAVSRVPGTVAEAVMLGRGALSPHARALVDAAAVIGRSFDIDVLAGTVGESVDELDSGLTELLDRHVIVSTGDGTNFDFRHAMIRDTIYESIPPSRRRRLHEAAGVAAIVAEYCYADVSDHYERANLPDIAYGHALFAAADAARVSAHREAATLYERARRTAPSGLPPSERADLHARLAAELAAVDENEEAAEHFSRAIHLFRVAGDEVAAAAIVPRLMSARHLVGHPIESRVRLALDALARLSDAGIDQATVPPLVRYELFSALAAAYMLDRRLYTAMEYGTAAAAIRLPDDPDDVATVAARVNLNATLGAVMVFAGRMEEGWRLLESAIVSGRKAGVEAETARAFRMLGSSASVLVEYDRAERWLDDGLAYTERTERWNDHHYLASHLAHVCWARGDWQRADHEARKALADGRGGITTRVTALIVLGYLAVGRGDAAEARTVLDEARSIGEHMNELQRLSPALWGLAELALLEDRAQDAVELCDRALRDSERVGDAAYLFPFLVTGVRAHLAMHAATAARAWTARCSQLITSRGIPGTLPALEHADGLLASGETHWVQAREHLESALSGWEERHRFWESAQASIDLAAALNRSRRGREAAEASAHARALARQAGAQTLERRADALGVRTAPESGIAPLSEREFEVAALIAAGATNKEIGATLTIAPKTVGAHVEHILAKLDASRRSEIAAWVAEHRVESH</sequence>
<dbReference type="CDD" id="cd06170">
    <property type="entry name" value="LuxR_C_like"/>
    <property type="match status" value="1"/>
</dbReference>
<organism evidence="4 5">
    <name type="scientific">Leifsonia tongyongensis</name>
    <dbReference type="NCBI Taxonomy" id="1268043"/>
    <lineage>
        <taxon>Bacteria</taxon>
        <taxon>Bacillati</taxon>
        <taxon>Actinomycetota</taxon>
        <taxon>Actinomycetes</taxon>
        <taxon>Micrococcales</taxon>
        <taxon>Microbacteriaceae</taxon>
        <taxon>Leifsonia</taxon>
    </lineage>
</organism>
<comment type="caution">
    <text evidence="4">The sequence shown here is derived from an EMBL/GenBank/DDBJ whole genome shotgun (WGS) entry which is preliminary data.</text>
</comment>
<dbReference type="PANTHER" id="PTHR16305">
    <property type="entry name" value="TESTICULAR SOLUBLE ADENYLYL CYCLASE"/>
    <property type="match status" value="1"/>
</dbReference>
<dbReference type="SMART" id="SM00421">
    <property type="entry name" value="HTH_LUXR"/>
    <property type="match status" value="1"/>
</dbReference>
<evidence type="ECO:0000256" key="1">
    <source>
        <dbReference type="ARBA" id="ARBA00022741"/>
    </source>
</evidence>
<name>A0A6L9Y0C7_9MICO</name>